<evidence type="ECO:0000256" key="2">
    <source>
        <dbReference type="ARBA" id="ARBA00023125"/>
    </source>
</evidence>
<dbReference type="InterPro" id="IPR036390">
    <property type="entry name" value="WH_DNA-bd_sf"/>
</dbReference>
<dbReference type="SMART" id="SM00345">
    <property type="entry name" value="HTH_GNTR"/>
    <property type="match status" value="1"/>
</dbReference>
<dbReference type="PROSITE" id="PS50949">
    <property type="entry name" value="HTH_GNTR"/>
    <property type="match status" value="1"/>
</dbReference>
<organism evidence="5 6">
    <name type="scientific">Bellilinea caldifistulae</name>
    <dbReference type="NCBI Taxonomy" id="360411"/>
    <lineage>
        <taxon>Bacteria</taxon>
        <taxon>Bacillati</taxon>
        <taxon>Chloroflexota</taxon>
        <taxon>Anaerolineae</taxon>
        <taxon>Anaerolineales</taxon>
        <taxon>Anaerolineaceae</taxon>
        <taxon>Bellilinea</taxon>
    </lineage>
</organism>
<dbReference type="InterPro" id="IPR000524">
    <property type="entry name" value="Tscrpt_reg_HTH_GntR"/>
</dbReference>
<dbReference type="Pfam" id="PF00392">
    <property type="entry name" value="GntR"/>
    <property type="match status" value="1"/>
</dbReference>
<dbReference type="SUPFAM" id="SSF46785">
    <property type="entry name" value="Winged helix' DNA-binding domain"/>
    <property type="match status" value="1"/>
</dbReference>
<proteinExistence type="predicted"/>
<dbReference type="GO" id="GO:0003700">
    <property type="term" value="F:DNA-binding transcription factor activity"/>
    <property type="evidence" value="ECO:0007669"/>
    <property type="project" value="InterPro"/>
</dbReference>
<name>A0A0P6YAL9_9CHLR</name>
<evidence type="ECO:0000259" key="4">
    <source>
        <dbReference type="PROSITE" id="PS50949"/>
    </source>
</evidence>
<sequence>MHIDFRSETPITTQIVEQIQNRVLSGELKPGDQLPTVRQLATDLRVNFNTVARAYRILDSMGLISTQQGRGTYIWSAGQAENRERERRQAFEQLTRHYLRDALALGFSMDQIRALLETQIEQLNHTQTAED</sequence>
<dbReference type="PATRIC" id="fig|360411.5.peg.1699"/>
<keyword evidence="1" id="KW-0805">Transcription regulation</keyword>
<keyword evidence="6" id="KW-1185">Reference proteome</keyword>
<dbReference type="AlphaFoldDB" id="A0A0P6YAL9"/>
<accession>A0A0P6YAL9</accession>
<reference evidence="5 6" key="1">
    <citation type="submission" date="2015-07" db="EMBL/GenBank/DDBJ databases">
        <title>Draft genome of Bellilinea caldifistulae DSM 17877.</title>
        <authorList>
            <person name="Hemp J."/>
            <person name="Ward L.M."/>
            <person name="Pace L.A."/>
            <person name="Fischer W.W."/>
        </authorList>
    </citation>
    <scope>NUCLEOTIDE SEQUENCE [LARGE SCALE GENOMIC DNA]</scope>
    <source>
        <strain evidence="5 6">GOMI-1</strain>
    </source>
</reference>
<dbReference type="InterPro" id="IPR036388">
    <property type="entry name" value="WH-like_DNA-bd_sf"/>
</dbReference>
<dbReference type="PANTHER" id="PTHR38445:SF9">
    <property type="entry name" value="HTH-TYPE TRANSCRIPTIONAL REPRESSOR YTRA"/>
    <property type="match status" value="1"/>
</dbReference>
<dbReference type="PANTHER" id="PTHR38445">
    <property type="entry name" value="HTH-TYPE TRANSCRIPTIONAL REPRESSOR YTRA"/>
    <property type="match status" value="1"/>
</dbReference>
<evidence type="ECO:0000256" key="3">
    <source>
        <dbReference type="ARBA" id="ARBA00023163"/>
    </source>
</evidence>
<feature type="domain" description="HTH gntR-type" evidence="4">
    <location>
        <begin position="9"/>
        <end position="77"/>
    </location>
</feature>
<evidence type="ECO:0000313" key="6">
    <source>
        <dbReference type="Proteomes" id="UP000050514"/>
    </source>
</evidence>
<gene>
    <name evidence="5" type="ORF">AC812_00475</name>
</gene>
<evidence type="ECO:0000256" key="1">
    <source>
        <dbReference type="ARBA" id="ARBA00023015"/>
    </source>
</evidence>
<dbReference type="CDD" id="cd07377">
    <property type="entry name" value="WHTH_GntR"/>
    <property type="match status" value="1"/>
</dbReference>
<dbReference type="EMBL" id="LGHJ01000002">
    <property type="protein sequence ID" value="KPL78933.1"/>
    <property type="molecule type" value="Genomic_DNA"/>
</dbReference>
<dbReference type="Gene3D" id="1.10.10.10">
    <property type="entry name" value="Winged helix-like DNA-binding domain superfamily/Winged helix DNA-binding domain"/>
    <property type="match status" value="1"/>
</dbReference>
<dbReference type="GO" id="GO:0003677">
    <property type="term" value="F:DNA binding"/>
    <property type="evidence" value="ECO:0007669"/>
    <property type="project" value="UniProtKB-KW"/>
</dbReference>
<keyword evidence="3" id="KW-0804">Transcription</keyword>
<dbReference type="STRING" id="360411.AC812_00475"/>
<evidence type="ECO:0000313" key="5">
    <source>
        <dbReference type="EMBL" id="KPL78933.1"/>
    </source>
</evidence>
<keyword evidence="2" id="KW-0238">DNA-binding</keyword>
<protein>
    <recommendedName>
        <fullName evidence="4">HTH gntR-type domain-containing protein</fullName>
    </recommendedName>
</protein>
<dbReference type="Proteomes" id="UP000050514">
    <property type="component" value="Unassembled WGS sequence"/>
</dbReference>
<comment type="caution">
    <text evidence="5">The sequence shown here is derived from an EMBL/GenBank/DDBJ whole genome shotgun (WGS) entry which is preliminary data.</text>
</comment>